<gene>
    <name evidence="1" type="ORF">FKY71_16345</name>
</gene>
<accession>A0A540VJF3</accession>
<sequence>MAAAETVTHQRIHLWRARQITPVDARVCALICARYRDFFSIPKALGVAHEPAQLPPRIPSKWRRPSCIGEADTVEKLEALLPWNTDLEPAPKKS</sequence>
<dbReference type="AlphaFoldDB" id="A0A540VJF3"/>
<dbReference type="EMBL" id="VIFK01000325">
    <property type="protein sequence ID" value="TQE96898.1"/>
    <property type="molecule type" value="Genomic_DNA"/>
</dbReference>
<organism evidence="1 2">
    <name type="scientific">Spiribacter salinus</name>
    <dbReference type="NCBI Taxonomy" id="1335746"/>
    <lineage>
        <taxon>Bacteria</taxon>
        <taxon>Pseudomonadati</taxon>
        <taxon>Pseudomonadota</taxon>
        <taxon>Gammaproteobacteria</taxon>
        <taxon>Chromatiales</taxon>
        <taxon>Ectothiorhodospiraceae</taxon>
        <taxon>Spiribacter</taxon>
    </lineage>
</organism>
<name>A0A540VJF3_9GAMM</name>
<comment type="caution">
    <text evidence="1">The sequence shown here is derived from an EMBL/GenBank/DDBJ whole genome shotgun (WGS) entry which is preliminary data.</text>
</comment>
<evidence type="ECO:0000313" key="2">
    <source>
        <dbReference type="Proteomes" id="UP000315400"/>
    </source>
</evidence>
<reference evidence="1 2" key="1">
    <citation type="submission" date="2019-06" db="EMBL/GenBank/DDBJ databases">
        <title>Metagenome assembled Genome of Spiribacter salinus SL48-SHIP from the microbial mat of Salt Lake 48 (Novosibirsk region, Russia).</title>
        <authorList>
            <person name="Shipova A."/>
            <person name="Rozanov A.S."/>
            <person name="Bryanskaya A.V."/>
            <person name="Peltek S.E."/>
        </authorList>
    </citation>
    <scope>NUCLEOTIDE SEQUENCE [LARGE SCALE GENOMIC DNA]</scope>
    <source>
        <strain evidence="1">SL48-SHIP-2</strain>
    </source>
</reference>
<protein>
    <submittedName>
        <fullName evidence="1">Uncharacterized protein</fullName>
    </submittedName>
</protein>
<proteinExistence type="predicted"/>
<evidence type="ECO:0000313" key="1">
    <source>
        <dbReference type="EMBL" id="TQE96898.1"/>
    </source>
</evidence>
<dbReference type="Proteomes" id="UP000315400">
    <property type="component" value="Unassembled WGS sequence"/>
</dbReference>